<dbReference type="InterPro" id="IPR006577">
    <property type="entry name" value="UAS"/>
</dbReference>
<keyword evidence="1" id="KW-0175">Coiled coil</keyword>
<dbReference type="SUPFAM" id="SSF54236">
    <property type="entry name" value="Ubiquitin-like"/>
    <property type="match status" value="1"/>
</dbReference>
<proteinExistence type="predicted"/>
<dbReference type="AlphaFoldDB" id="A0A7S4W5Z3"/>
<dbReference type="CDD" id="cd01767">
    <property type="entry name" value="UBX"/>
    <property type="match status" value="1"/>
</dbReference>
<dbReference type="CDD" id="cd14273">
    <property type="entry name" value="UBA_TAP-C_like"/>
    <property type="match status" value="1"/>
</dbReference>
<dbReference type="CDD" id="cd02958">
    <property type="entry name" value="UAS"/>
    <property type="match status" value="1"/>
</dbReference>
<reference evidence="4" key="1">
    <citation type="submission" date="2021-01" db="EMBL/GenBank/DDBJ databases">
        <authorList>
            <person name="Corre E."/>
            <person name="Pelletier E."/>
            <person name="Niang G."/>
            <person name="Scheremetjew M."/>
            <person name="Finn R."/>
            <person name="Kale V."/>
            <person name="Holt S."/>
            <person name="Cochrane G."/>
            <person name="Meng A."/>
            <person name="Brown T."/>
            <person name="Cohen L."/>
        </authorList>
    </citation>
    <scope>NUCLEOTIDE SEQUENCE</scope>
    <source>
        <strain evidence="4">CCMP3105</strain>
    </source>
</reference>
<dbReference type="GO" id="GO:0043130">
    <property type="term" value="F:ubiquitin binding"/>
    <property type="evidence" value="ECO:0007669"/>
    <property type="project" value="TreeGrafter"/>
</dbReference>
<dbReference type="Pfam" id="PF00789">
    <property type="entry name" value="UBX"/>
    <property type="match status" value="1"/>
</dbReference>
<feature type="region of interest" description="Disordered" evidence="2">
    <location>
        <begin position="315"/>
        <end position="350"/>
    </location>
</feature>
<dbReference type="GO" id="GO:0005783">
    <property type="term" value="C:endoplasmic reticulum"/>
    <property type="evidence" value="ECO:0007669"/>
    <property type="project" value="TreeGrafter"/>
</dbReference>
<dbReference type="Gene3D" id="3.40.30.10">
    <property type="entry name" value="Glutaredoxin"/>
    <property type="match status" value="1"/>
</dbReference>
<gene>
    <name evidence="4" type="ORF">AMON00008_LOCUS55842</name>
</gene>
<evidence type="ECO:0000256" key="1">
    <source>
        <dbReference type="ARBA" id="ARBA00023054"/>
    </source>
</evidence>
<protein>
    <recommendedName>
        <fullName evidence="3">UBX domain-containing protein</fullName>
    </recommendedName>
</protein>
<dbReference type="GO" id="GO:0036503">
    <property type="term" value="P:ERAD pathway"/>
    <property type="evidence" value="ECO:0007669"/>
    <property type="project" value="TreeGrafter"/>
</dbReference>
<dbReference type="InterPro" id="IPR036249">
    <property type="entry name" value="Thioredoxin-like_sf"/>
</dbReference>
<dbReference type="EMBL" id="HBNR01078365">
    <property type="protein sequence ID" value="CAE4654938.1"/>
    <property type="molecule type" value="Transcribed_RNA"/>
</dbReference>
<accession>A0A7S4W5Z3</accession>
<dbReference type="SMART" id="SM00166">
    <property type="entry name" value="UBX"/>
    <property type="match status" value="1"/>
</dbReference>
<feature type="domain" description="UBX" evidence="3">
    <location>
        <begin position="370"/>
        <end position="455"/>
    </location>
</feature>
<dbReference type="Pfam" id="PF21021">
    <property type="entry name" value="FAF1"/>
    <property type="match status" value="1"/>
</dbReference>
<dbReference type="SMART" id="SM00594">
    <property type="entry name" value="UAS"/>
    <property type="match status" value="1"/>
</dbReference>
<evidence type="ECO:0000313" key="4">
    <source>
        <dbReference type="EMBL" id="CAE4654938.1"/>
    </source>
</evidence>
<dbReference type="InterPro" id="IPR049483">
    <property type="entry name" value="FAF1_2-like_UAS"/>
</dbReference>
<name>A0A7S4W5Z3_9DINO</name>
<dbReference type="PANTHER" id="PTHR23322:SF1">
    <property type="entry name" value="FAS-ASSOCIATED FACTOR 2"/>
    <property type="match status" value="1"/>
</dbReference>
<dbReference type="InterPro" id="IPR001012">
    <property type="entry name" value="UBX_dom"/>
</dbReference>
<dbReference type="Gene3D" id="3.10.20.90">
    <property type="entry name" value="Phosphatidylinositol 3-kinase Catalytic Subunit, Chain A, domain 1"/>
    <property type="match status" value="1"/>
</dbReference>
<organism evidence="4">
    <name type="scientific">Alexandrium monilatum</name>
    <dbReference type="NCBI Taxonomy" id="311494"/>
    <lineage>
        <taxon>Eukaryota</taxon>
        <taxon>Sar</taxon>
        <taxon>Alveolata</taxon>
        <taxon>Dinophyceae</taxon>
        <taxon>Gonyaulacales</taxon>
        <taxon>Pyrocystaceae</taxon>
        <taxon>Alexandrium</taxon>
    </lineage>
</organism>
<dbReference type="SUPFAM" id="SSF52833">
    <property type="entry name" value="Thioredoxin-like"/>
    <property type="match status" value="1"/>
</dbReference>
<sequence length="461" mass="51588">MEGLSPEQQSQLTIFREVTADTRDTRSAVQLLQSCDWNVEQAIQLHLASVDDEGAQARPAAASSSNLAGSLGAPLLANDDRAAPGVARPAAEPPLLGEPSRFSLVGWLSRGLRHLGLSFIGILRAFFFGPGGAQLGGGFASGEAFTRALTAAYGADLLLPRFFEGSFSEALQAARREAKLLVLYLHSEHARHTQTFCSEVLSNDFVRTMLDENFLVWGGDIARMEAHQVAQLVHARQYPWFCVLLPASVDEIRVIGALNGEVQVDQTSALLAACLDEMESHRAEIIARREQQVEDRQLREQQDQEYQQALEVDRKRMEEQQRMEREQREAERLAEEQRREEREERERREAELEALEARRRRRASELAAEGPESTSRLSLRLPAGQRIQRRFPPTATLADVYAWAECAAYLPENEGKGLEVPHRFMLKMSFPSKDLTEMDRSIGELQLAGTNILLAALEDDD</sequence>
<evidence type="ECO:0000256" key="2">
    <source>
        <dbReference type="SAM" id="MobiDB-lite"/>
    </source>
</evidence>
<dbReference type="Gene3D" id="1.10.8.10">
    <property type="entry name" value="DNA helicase RuvA subunit, C-terminal domain"/>
    <property type="match status" value="1"/>
</dbReference>
<dbReference type="PANTHER" id="PTHR23322">
    <property type="entry name" value="FAS-ASSOCIATED PROTEIN"/>
    <property type="match status" value="1"/>
</dbReference>
<dbReference type="PROSITE" id="PS50033">
    <property type="entry name" value="UBX"/>
    <property type="match status" value="1"/>
</dbReference>
<evidence type="ECO:0000259" key="3">
    <source>
        <dbReference type="PROSITE" id="PS50033"/>
    </source>
</evidence>
<dbReference type="InterPro" id="IPR050730">
    <property type="entry name" value="UBX_domain-protein"/>
</dbReference>
<dbReference type="Pfam" id="PF14555">
    <property type="entry name" value="UBA_4"/>
    <property type="match status" value="1"/>
</dbReference>
<dbReference type="InterPro" id="IPR029071">
    <property type="entry name" value="Ubiquitin-like_domsf"/>
</dbReference>